<proteinExistence type="predicted"/>
<dbReference type="GO" id="GO:0005544">
    <property type="term" value="F:calcium-dependent phospholipid binding"/>
    <property type="evidence" value="ECO:0007669"/>
    <property type="project" value="InterPro"/>
</dbReference>
<dbReference type="InterPro" id="IPR038983">
    <property type="entry name" value="C2CD5"/>
</dbReference>
<dbReference type="GO" id="GO:0031340">
    <property type="term" value="P:positive regulation of vesicle fusion"/>
    <property type="evidence" value="ECO:0007669"/>
    <property type="project" value="TreeGrafter"/>
</dbReference>
<evidence type="ECO:0000259" key="2">
    <source>
        <dbReference type="Pfam" id="PF23025"/>
    </source>
</evidence>
<evidence type="ECO:0000256" key="1">
    <source>
        <dbReference type="SAM" id="MobiDB-lite"/>
    </source>
</evidence>
<dbReference type="AlphaFoldDB" id="A0A336M205"/>
<dbReference type="GO" id="GO:0005509">
    <property type="term" value="F:calcium ion binding"/>
    <property type="evidence" value="ECO:0007669"/>
    <property type="project" value="TreeGrafter"/>
</dbReference>
<dbReference type="OMA" id="CKRHKVP"/>
<dbReference type="GO" id="GO:0005886">
    <property type="term" value="C:plasma membrane"/>
    <property type="evidence" value="ECO:0007669"/>
    <property type="project" value="TreeGrafter"/>
</dbReference>
<sequence length="538" mass="60368">MEKINDSDNETIDQNKREHITNQYSPSPGIVNIQPNCSICHIPYSQNSLPFKSNMTKCATCKRHKVPDVLLATIEIPDVQITGRACLIQAHVCRYKRDLKSEANAKEISDGLPFLEYELHRQLICKLKVKGMNAIFGLKASLAVGERMIALVATGTAVFLTSLPSPKVPKIIAGNSWTDSGKLDELQKTVQETQERNKEIFQTKIYPDTDFKCKVGIPGVSDTEDSDEELIDLDLTLGNRDSCVLEVDDIQDLEVVALLMECNPPDGIYVVNTEYLPGLQDLDVVKHLQMFSQVWRAKIPPNQPNSSFSKHFQRLLQTIYFKLRTMIPCVISGLKFLIDLPEADEMQILVTGMAYSFGESCKINKFKKRMIAHSISKDGSRRLDDDLIFNLEEDVDTSEQHPNLLHTGSLRLRKKSPTRARNKIARHVPLRERYGVDITPLSFLPGGQIEKYLGNLNFFFIRESTSIRENGGISGFVHGFITEILAIIRAHVSCLGGNAIVSFYMTELMLVDNPHKNQGQCLISVGGDVVFVSDIIDD</sequence>
<dbReference type="GO" id="GO:0010828">
    <property type="term" value="P:positive regulation of D-glucose transmembrane transport"/>
    <property type="evidence" value="ECO:0007669"/>
    <property type="project" value="TreeGrafter"/>
</dbReference>
<dbReference type="GO" id="GO:0090314">
    <property type="term" value="P:positive regulation of protein targeting to membrane"/>
    <property type="evidence" value="ECO:0007669"/>
    <property type="project" value="TreeGrafter"/>
</dbReference>
<dbReference type="GO" id="GO:0072659">
    <property type="term" value="P:protein localization to plasma membrane"/>
    <property type="evidence" value="ECO:0007669"/>
    <property type="project" value="TreeGrafter"/>
</dbReference>
<dbReference type="GO" id="GO:0065002">
    <property type="term" value="P:intracellular protein transmembrane transport"/>
    <property type="evidence" value="ECO:0007669"/>
    <property type="project" value="TreeGrafter"/>
</dbReference>
<evidence type="ECO:0000313" key="5">
    <source>
        <dbReference type="EMBL" id="SSX22477.1"/>
    </source>
</evidence>
<dbReference type="EMBL" id="UFQT01000257">
    <property type="protein sequence ID" value="SSX22477.1"/>
    <property type="molecule type" value="Genomic_DNA"/>
</dbReference>
<reference evidence="5" key="1">
    <citation type="submission" date="2018-07" db="EMBL/GenBank/DDBJ databases">
        <authorList>
            <person name="Quirk P.G."/>
            <person name="Krulwich T.A."/>
        </authorList>
    </citation>
    <scope>NUCLEOTIDE SEQUENCE</scope>
</reference>
<name>A0A336M205_CULSO</name>
<feature type="domain" description="C2CD5 C-terminal" evidence="4">
    <location>
        <begin position="438"/>
        <end position="532"/>
    </location>
</feature>
<dbReference type="PANTHER" id="PTHR37412">
    <property type="entry name" value="C2 DOMAIN-CONTAINING PROTEIN 5"/>
    <property type="match status" value="1"/>
</dbReference>
<gene>
    <name evidence="5" type="primary">CSON006820</name>
</gene>
<dbReference type="Pfam" id="PF23128">
    <property type="entry name" value="YbjQ_4"/>
    <property type="match status" value="1"/>
</dbReference>
<dbReference type="InterPro" id="IPR057815">
    <property type="entry name" value="C2CD5_C"/>
</dbReference>
<dbReference type="InterPro" id="IPR056430">
    <property type="entry name" value="C2CD5_YbjQ-like_dom"/>
</dbReference>
<organism evidence="5">
    <name type="scientific">Culicoides sonorensis</name>
    <name type="common">Biting midge</name>
    <dbReference type="NCBI Taxonomy" id="179676"/>
    <lineage>
        <taxon>Eukaryota</taxon>
        <taxon>Metazoa</taxon>
        <taxon>Ecdysozoa</taxon>
        <taxon>Arthropoda</taxon>
        <taxon>Hexapoda</taxon>
        <taxon>Insecta</taxon>
        <taxon>Pterygota</taxon>
        <taxon>Neoptera</taxon>
        <taxon>Endopterygota</taxon>
        <taxon>Diptera</taxon>
        <taxon>Nematocera</taxon>
        <taxon>Chironomoidea</taxon>
        <taxon>Ceratopogonidae</taxon>
        <taxon>Ceratopogoninae</taxon>
        <taxon>Culicoides</taxon>
        <taxon>Monoculicoides</taxon>
    </lineage>
</organism>
<dbReference type="Pfam" id="PF23025">
    <property type="entry name" value="YbjQ_2"/>
    <property type="match status" value="1"/>
</dbReference>
<evidence type="ECO:0000259" key="4">
    <source>
        <dbReference type="Pfam" id="PF23128"/>
    </source>
</evidence>
<feature type="region of interest" description="Disordered" evidence="1">
    <location>
        <begin position="1"/>
        <end position="26"/>
    </location>
</feature>
<evidence type="ECO:0000259" key="3">
    <source>
        <dbReference type="Pfam" id="PF23028"/>
    </source>
</evidence>
<accession>A0A336M205</accession>
<protein>
    <submittedName>
        <fullName evidence="5">CSON006820 protein</fullName>
    </submittedName>
</protein>
<dbReference type="PANTHER" id="PTHR37412:SF2">
    <property type="entry name" value="C2 DOMAIN-CONTAINING PROTEIN 5"/>
    <property type="match status" value="1"/>
</dbReference>
<dbReference type="VEuPathDB" id="VectorBase:CSON006820"/>
<feature type="domain" description="C2" evidence="2">
    <location>
        <begin position="63"/>
        <end position="161"/>
    </location>
</feature>
<feature type="domain" description="C2" evidence="3">
    <location>
        <begin position="265"/>
        <end position="355"/>
    </location>
</feature>
<dbReference type="InterPro" id="IPR056431">
    <property type="entry name" value="C2CD5_YbjQ-rel_dom"/>
</dbReference>
<dbReference type="Pfam" id="PF23028">
    <property type="entry name" value="YbjQ_3"/>
    <property type="match status" value="1"/>
</dbReference>